<dbReference type="GO" id="GO:0003689">
    <property type="term" value="F:DNA clamp loader activity"/>
    <property type="evidence" value="ECO:0007669"/>
    <property type="project" value="TreeGrafter"/>
</dbReference>
<comment type="similarity">
    <text evidence="2">Belongs to the rad17/RAD24 family.</text>
</comment>
<keyword evidence="11" id="KW-1185">Reference proteome</keyword>
<comment type="subcellular location">
    <subcellularLocation>
        <location evidence="1">Nucleus</location>
    </subcellularLocation>
</comment>
<dbReference type="Pfam" id="PF03215">
    <property type="entry name" value="Rad17"/>
    <property type="match status" value="1"/>
</dbReference>
<comment type="caution">
    <text evidence="10">The sequence shown here is derived from an EMBL/GenBank/DDBJ whole genome shotgun (WGS) entry which is preliminary data.</text>
</comment>
<dbReference type="Pfam" id="PF25812">
    <property type="entry name" value="RAD24_helical"/>
    <property type="match status" value="1"/>
</dbReference>
<feature type="region of interest" description="Disordered" evidence="8">
    <location>
        <begin position="629"/>
        <end position="726"/>
    </location>
</feature>
<dbReference type="AlphaFoldDB" id="A0AAD1X5X2"/>
<proteinExistence type="inferred from homology"/>
<feature type="compositionally biased region" description="Basic and acidic residues" evidence="8">
    <location>
        <begin position="629"/>
        <end position="680"/>
    </location>
</feature>
<evidence type="ECO:0000256" key="3">
    <source>
        <dbReference type="ARBA" id="ARBA00022741"/>
    </source>
</evidence>
<feature type="region of interest" description="Disordered" evidence="8">
    <location>
        <begin position="270"/>
        <end position="294"/>
    </location>
</feature>
<dbReference type="GO" id="GO:0000077">
    <property type="term" value="P:DNA damage checkpoint signaling"/>
    <property type="evidence" value="ECO:0007669"/>
    <property type="project" value="TreeGrafter"/>
</dbReference>
<feature type="compositionally biased region" description="Acidic residues" evidence="8">
    <location>
        <begin position="687"/>
        <end position="714"/>
    </location>
</feature>
<evidence type="ECO:0000256" key="7">
    <source>
        <dbReference type="ARBA" id="ARBA00023306"/>
    </source>
</evidence>
<dbReference type="Proteomes" id="UP001295684">
    <property type="component" value="Unassembled WGS sequence"/>
</dbReference>
<dbReference type="EMBL" id="CAMPGE010000007">
    <property type="protein sequence ID" value="CAI2358725.1"/>
    <property type="molecule type" value="Genomic_DNA"/>
</dbReference>
<evidence type="ECO:0000256" key="4">
    <source>
        <dbReference type="ARBA" id="ARBA00022763"/>
    </source>
</evidence>
<dbReference type="InterPro" id="IPR004582">
    <property type="entry name" value="Checkpoint_prot_Rad17_Rad24"/>
</dbReference>
<dbReference type="InterPro" id="IPR057927">
    <property type="entry name" value="RAD24-like_helical"/>
</dbReference>
<feature type="domain" description="Checkpoint protein RAD24-like helical bundle" evidence="9">
    <location>
        <begin position="413"/>
        <end position="514"/>
    </location>
</feature>
<evidence type="ECO:0000256" key="6">
    <source>
        <dbReference type="ARBA" id="ARBA00023242"/>
    </source>
</evidence>
<feature type="compositionally biased region" description="Polar residues" evidence="8">
    <location>
        <begin position="277"/>
        <end position="287"/>
    </location>
</feature>
<evidence type="ECO:0000313" key="11">
    <source>
        <dbReference type="Proteomes" id="UP001295684"/>
    </source>
</evidence>
<dbReference type="GO" id="GO:0006281">
    <property type="term" value="P:DNA repair"/>
    <property type="evidence" value="ECO:0007669"/>
    <property type="project" value="InterPro"/>
</dbReference>
<gene>
    <name evidence="10" type="ORF">ECRASSUSDP1_LOCUS8</name>
</gene>
<keyword evidence="7" id="KW-0131">Cell cycle</keyword>
<evidence type="ECO:0000313" key="10">
    <source>
        <dbReference type="EMBL" id="CAI2358725.1"/>
    </source>
</evidence>
<organism evidence="10 11">
    <name type="scientific">Euplotes crassus</name>
    <dbReference type="NCBI Taxonomy" id="5936"/>
    <lineage>
        <taxon>Eukaryota</taxon>
        <taxon>Sar</taxon>
        <taxon>Alveolata</taxon>
        <taxon>Ciliophora</taxon>
        <taxon>Intramacronucleata</taxon>
        <taxon>Spirotrichea</taxon>
        <taxon>Hypotrichia</taxon>
        <taxon>Euplotida</taxon>
        <taxon>Euplotidae</taxon>
        <taxon>Moneuplotes</taxon>
    </lineage>
</organism>
<dbReference type="Gene3D" id="3.40.50.300">
    <property type="entry name" value="P-loop containing nucleotide triphosphate hydrolases"/>
    <property type="match status" value="1"/>
</dbReference>
<protein>
    <recommendedName>
        <fullName evidence="9">Checkpoint protein RAD24-like helical bundle domain-containing protein</fullName>
    </recommendedName>
</protein>
<keyword evidence="5" id="KW-0067">ATP-binding</keyword>
<evidence type="ECO:0000256" key="8">
    <source>
        <dbReference type="SAM" id="MobiDB-lite"/>
    </source>
</evidence>
<sequence>METKKMSKFKVKRSKVVDKEDTIENTYDSSNDNTSPKQKNKDPLPGSKRRYNQVQTKEDFVKSCKKLEFCEEFKPKKMSDVLVAKDRVKMFTDFVSNPKSKILFLLGPSGCGKKSLLNAYCLENNMQLLKYKDTQVDLFTGPEESYTNVPSDFISLTTFLVENMYSQVKRTKISRFCSKFNKSMTFKRPRKSKSTKKLRNILLIDYLPQCLKFYRPERASYLRELNEILIKFIQNDETNIVVFTFSDGKEANHKFLSKIFGDEMLLNSSSNKPSSNDFQGRSNQGLQESKREVAHQQSVINNQATCIITLNQITERNIKKAMTNVIENKGIEISDEKLREVIEQSKRDLTKALSNLQFLAAGKMGRELGTKSKRKNKRVKRNLNVEDFFTQEVQNPKSQTQEKNDLKLNKDYGLSIFHALGKFLYNKRIDPRTKKERIMTSKELQASPKPKSYINHEEVLNKVQTENHIFSLYLQENMYEMFNDIEDLSKVLQVYSQNDMLTTVHDYSFANTKYYDEVQDQCSLSESLAVTEYNIYGGDSTDRKKMKKFVKPQWFDLKRKIRENKTVIFDTTRVDQICQKKIISEGLLTASCSKIASEYLPYLKAMRILHKYEVLRPLLDIKGIENTSHGKEQIGSEEHFNDRKEQAFREKEEEKKHDNKRQQQRKDNKDGLATMGRKEQLAQYQQEEIEDSEDEINDQDLIDVLEDLDSDSEEFSIKEEDIPDSD</sequence>
<evidence type="ECO:0000259" key="9">
    <source>
        <dbReference type="Pfam" id="PF25812"/>
    </source>
</evidence>
<accession>A0AAD1X5X2</accession>
<evidence type="ECO:0000256" key="2">
    <source>
        <dbReference type="ARBA" id="ARBA00006168"/>
    </source>
</evidence>
<feature type="region of interest" description="Disordered" evidence="8">
    <location>
        <begin position="20"/>
        <end position="52"/>
    </location>
</feature>
<keyword evidence="6" id="KW-0539">Nucleus</keyword>
<dbReference type="GO" id="GO:0005634">
    <property type="term" value="C:nucleus"/>
    <property type="evidence" value="ECO:0007669"/>
    <property type="project" value="UniProtKB-SubCell"/>
</dbReference>
<name>A0AAD1X5X2_EUPCR</name>
<keyword evidence="3" id="KW-0547">Nucleotide-binding</keyword>
<dbReference type="Gene3D" id="1.10.8.60">
    <property type="match status" value="1"/>
</dbReference>
<dbReference type="GO" id="GO:0005524">
    <property type="term" value="F:ATP binding"/>
    <property type="evidence" value="ECO:0007669"/>
    <property type="project" value="UniProtKB-KW"/>
</dbReference>
<dbReference type="InterPro" id="IPR027417">
    <property type="entry name" value="P-loop_NTPase"/>
</dbReference>
<dbReference type="PANTHER" id="PTHR12172:SF0">
    <property type="entry name" value="CELL CYCLE CHECKPOINT PROTEIN RAD17"/>
    <property type="match status" value="1"/>
</dbReference>
<dbReference type="GO" id="GO:0003682">
    <property type="term" value="F:chromatin binding"/>
    <property type="evidence" value="ECO:0007669"/>
    <property type="project" value="TreeGrafter"/>
</dbReference>
<dbReference type="GO" id="GO:0033314">
    <property type="term" value="P:mitotic DNA replication checkpoint signaling"/>
    <property type="evidence" value="ECO:0007669"/>
    <property type="project" value="TreeGrafter"/>
</dbReference>
<evidence type="ECO:0000256" key="1">
    <source>
        <dbReference type="ARBA" id="ARBA00004123"/>
    </source>
</evidence>
<dbReference type="PANTHER" id="PTHR12172">
    <property type="entry name" value="CELL CYCLE CHECKPOINT PROTEIN RAD17"/>
    <property type="match status" value="1"/>
</dbReference>
<feature type="compositionally biased region" description="Polar residues" evidence="8">
    <location>
        <begin position="24"/>
        <end position="37"/>
    </location>
</feature>
<keyword evidence="4" id="KW-0227">DNA damage</keyword>
<evidence type="ECO:0000256" key="5">
    <source>
        <dbReference type="ARBA" id="ARBA00022840"/>
    </source>
</evidence>
<dbReference type="SUPFAM" id="SSF52540">
    <property type="entry name" value="P-loop containing nucleoside triphosphate hydrolases"/>
    <property type="match status" value="1"/>
</dbReference>
<reference evidence="10" key="1">
    <citation type="submission" date="2023-07" db="EMBL/GenBank/DDBJ databases">
        <authorList>
            <consortium name="AG Swart"/>
            <person name="Singh M."/>
            <person name="Singh A."/>
            <person name="Seah K."/>
            <person name="Emmerich C."/>
        </authorList>
    </citation>
    <scope>NUCLEOTIDE SEQUENCE</scope>
    <source>
        <strain evidence="10">DP1</strain>
    </source>
</reference>